<protein>
    <submittedName>
        <fullName evidence="7">Type IV secretion system protein</fullName>
    </submittedName>
</protein>
<keyword evidence="4 6" id="KW-0472">Membrane</keyword>
<dbReference type="InterPro" id="IPR007688">
    <property type="entry name" value="Conjugal_tfr_TrbL/VirB6"/>
</dbReference>
<comment type="caution">
    <text evidence="7">The sequence shown here is derived from an EMBL/GenBank/DDBJ whole genome shotgun (WGS) entry which is preliminary data.</text>
</comment>
<comment type="subcellular location">
    <subcellularLocation>
        <location evidence="1">Membrane</location>
        <topology evidence="1">Multi-pass membrane protein</topology>
    </subcellularLocation>
</comment>
<evidence type="ECO:0000256" key="4">
    <source>
        <dbReference type="ARBA" id="ARBA00023136"/>
    </source>
</evidence>
<evidence type="ECO:0000256" key="3">
    <source>
        <dbReference type="ARBA" id="ARBA00022989"/>
    </source>
</evidence>
<keyword evidence="8" id="KW-1185">Reference proteome</keyword>
<feature type="compositionally biased region" description="Low complexity" evidence="5">
    <location>
        <begin position="340"/>
        <end position="351"/>
    </location>
</feature>
<feature type="transmembrane region" description="Helical" evidence="6">
    <location>
        <begin position="258"/>
        <end position="277"/>
    </location>
</feature>
<evidence type="ECO:0000313" key="8">
    <source>
        <dbReference type="Proteomes" id="UP001620339"/>
    </source>
</evidence>
<proteinExistence type="predicted"/>
<evidence type="ECO:0000313" key="7">
    <source>
        <dbReference type="EMBL" id="MFK2877525.1"/>
    </source>
</evidence>
<keyword evidence="2 6" id="KW-0812">Transmembrane</keyword>
<feature type="transmembrane region" description="Helical" evidence="6">
    <location>
        <begin position="59"/>
        <end position="83"/>
    </location>
</feature>
<feature type="transmembrane region" description="Helical" evidence="6">
    <location>
        <begin position="201"/>
        <end position="225"/>
    </location>
</feature>
<feature type="transmembrane region" description="Helical" evidence="6">
    <location>
        <begin position="167"/>
        <end position="189"/>
    </location>
</feature>
<evidence type="ECO:0000256" key="6">
    <source>
        <dbReference type="SAM" id="Phobius"/>
    </source>
</evidence>
<evidence type="ECO:0000256" key="2">
    <source>
        <dbReference type="ARBA" id="ARBA00022692"/>
    </source>
</evidence>
<evidence type="ECO:0000256" key="1">
    <source>
        <dbReference type="ARBA" id="ARBA00004141"/>
    </source>
</evidence>
<dbReference type="EMBL" id="JADIKK010000008">
    <property type="protein sequence ID" value="MFK2877525.1"/>
    <property type="molecule type" value="Genomic_DNA"/>
</dbReference>
<feature type="transmembrane region" description="Helical" evidence="6">
    <location>
        <begin position="31"/>
        <end position="52"/>
    </location>
</feature>
<keyword evidence="3 6" id="KW-1133">Transmembrane helix</keyword>
<dbReference type="Pfam" id="PF04610">
    <property type="entry name" value="TrbL"/>
    <property type="match status" value="1"/>
</dbReference>
<organism evidence="7 8">
    <name type="scientific">Rhodanobacter hydrolyticus</name>
    <dbReference type="NCBI Taxonomy" id="2250595"/>
    <lineage>
        <taxon>Bacteria</taxon>
        <taxon>Pseudomonadati</taxon>
        <taxon>Pseudomonadota</taxon>
        <taxon>Gammaproteobacteria</taxon>
        <taxon>Lysobacterales</taxon>
        <taxon>Rhodanobacteraceae</taxon>
        <taxon>Rhodanobacter</taxon>
    </lineage>
</organism>
<evidence type="ECO:0000256" key="5">
    <source>
        <dbReference type="SAM" id="MobiDB-lite"/>
    </source>
</evidence>
<gene>
    <name evidence="7" type="ORF">ISP25_10640</name>
</gene>
<dbReference type="Proteomes" id="UP001620339">
    <property type="component" value="Unassembled WGS sequence"/>
</dbReference>
<feature type="region of interest" description="Disordered" evidence="5">
    <location>
        <begin position="318"/>
        <end position="372"/>
    </location>
</feature>
<reference evidence="7 8" key="1">
    <citation type="submission" date="2020-10" db="EMBL/GenBank/DDBJ databases">
        <title>Phylogeny of dyella-like bacteria.</title>
        <authorList>
            <person name="Fu J."/>
        </authorList>
    </citation>
    <scope>NUCLEOTIDE SEQUENCE [LARGE SCALE GENOMIC DNA]</scope>
    <source>
        <strain evidence="7 8">KACC 19113</strain>
    </source>
</reference>
<sequence>MNLAIYILVYNYINTAINNFMTHLMKQTMEVVSAAALLVLTAWVMSVGYRVITGTLREPLMAVVTNMARIVIIVTIATSMSIFGSNLHDLATNEIPTDLNQMFTGNSNTIQQSINDNLAQTVAAMAAIDAVQAAPGDMQTISDKARAADFAIFGTASPPMAVGAMLLLYNFAIALFVGLGPLFILCLIFNKTKALFEKWLMYGLATLFSLAMLSFVSAIVLQVTLRAATALWASNFVNNLLQTSSEGLSTQSLEQGGIGLLMTMLIISVPPMAGNFFQTTLGSFMAYSAFNGAASRPGPQGQPPGAYGYGGHGPVQAGANRVAADSRTASGYSASLGPTSSASGARLGSSSYMPRADVTKQGGGLANPPTPG</sequence>
<dbReference type="RefSeq" id="WP_404613767.1">
    <property type="nucleotide sequence ID" value="NZ_JADIKK010000008.1"/>
</dbReference>
<name>A0ABW8J5I0_9GAMM</name>
<feature type="compositionally biased region" description="Polar residues" evidence="5">
    <location>
        <begin position="327"/>
        <end position="339"/>
    </location>
</feature>
<accession>A0ABW8J5I0</accession>